<name>A0A645CYH8_9ZZZZ</name>
<evidence type="ECO:0000313" key="1">
    <source>
        <dbReference type="EMBL" id="MPM81941.1"/>
    </source>
</evidence>
<sequence>MKNLIAFGDILSAIGSTYDINQTPSIIGKTLELYDAKEIGSPNTPIDVPASFAVLTIVTNVG</sequence>
<dbReference type="AlphaFoldDB" id="A0A645CYH8"/>
<proteinExistence type="predicted"/>
<comment type="caution">
    <text evidence="1">The sequence shown here is derived from an EMBL/GenBank/DDBJ whole genome shotgun (WGS) entry which is preliminary data.</text>
</comment>
<organism evidence="1">
    <name type="scientific">bioreactor metagenome</name>
    <dbReference type="NCBI Taxonomy" id="1076179"/>
    <lineage>
        <taxon>unclassified sequences</taxon>
        <taxon>metagenomes</taxon>
        <taxon>ecological metagenomes</taxon>
    </lineage>
</organism>
<protein>
    <submittedName>
        <fullName evidence="1">Uncharacterized protein</fullName>
    </submittedName>
</protein>
<reference evidence="1" key="1">
    <citation type="submission" date="2019-08" db="EMBL/GenBank/DDBJ databases">
        <authorList>
            <person name="Kucharzyk K."/>
            <person name="Murdoch R.W."/>
            <person name="Higgins S."/>
            <person name="Loffler F."/>
        </authorList>
    </citation>
    <scope>NUCLEOTIDE SEQUENCE</scope>
</reference>
<gene>
    <name evidence="1" type="ORF">SDC9_128999</name>
</gene>
<dbReference type="EMBL" id="VSSQ01031154">
    <property type="protein sequence ID" value="MPM81941.1"/>
    <property type="molecule type" value="Genomic_DNA"/>
</dbReference>
<accession>A0A645CYH8</accession>